<reference evidence="2" key="2">
    <citation type="submission" date="2013-10" db="EMBL/GenBank/DDBJ databases">
        <authorList>
            <person name="Aslett M."/>
        </authorList>
    </citation>
    <scope>NUCLEOTIDE SEQUENCE [LARGE SCALE GENOMIC DNA]</scope>
    <source>
        <strain evidence="2">Houghton</strain>
    </source>
</reference>
<protein>
    <submittedName>
        <fullName evidence="2">Uncharacterized protein</fullName>
    </submittedName>
</protein>
<dbReference type="Proteomes" id="UP000030747">
    <property type="component" value="Unassembled WGS sequence"/>
</dbReference>
<evidence type="ECO:0000313" key="3">
    <source>
        <dbReference type="Proteomes" id="UP000030747"/>
    </source>
</evidence>
<evidence type="ECO:0000313" key="2">
    <source>
        <dbReference type="EMBL" id="CDJ42386.1"/>
    </source>
</evidence>
<dbReference type="EMBL" id="HG675716">
    <property type="protein sequence ID" value="CDJ42386.1"/>
    <property type="molecule type" value="Genomic_DNA"/>
</dbReference>
<dbReference type="VEuPathDB" id="ToxoDB:ETH_00020670"/>
<proteinExistence type="predicted"/>
<keyword evidence="3" id="KW-1185">Reference proteome</keyword>
<dbReference type="VEuPathDB" id="ToxoDB:ETH2_1128800"/>
<accession>U6KWN5</accession>
<dbReference type="AlphaFoldDB" id="U6KWN5"/>
<gene>
    <name evidence="2" type="ORF">ETH_00020670</name>
</gene>
<evidence type="ECO:0000256" key="1">
    <source>
        <dbReference type="SAM" id="MobiDB-lite"/>
    </source>
</evidence>
<dbReference type="GeneID" id="25253252"/>
<reference evidence="2" key="1">
    <citation type="submission" date="2013-10" db="EMBL/GenBank/DDBJ databases">
        <title>Genomic analysis of the causative agents of coccidiosis in chickens.</title>
        <authorList>
            <person name="Reid A.J."/>
            <person name="Blake D."/>
            <person name="Billington K."/>
            <person name="Browne H."/>
            <person name="Dunn M."/>
            <person name="Hung S."/>
            <person name="Kawahara F."/>
            <person name="Miranda-Saavedra D."/>
            <person name="Mourier T."/>
            <person name="Nagra H."/>
            <person name="Otto T.D."/>
            <person name="Rawlings N."/>
            <person name="Sanchez A."/>
            <person name="Sanders M."/>
            <person name="Subramaniam C."/>
            <person name="Tay Y."/>
            <person name="Dear P."/>
            <person name="Doerig C."/>
            <person name="Gruber A."/>
            <person name="Parkinson J."/>
            <person name="Shirley M."/>
            <person name="Wan K.L."/>
            <person name="Berriman M."/>
            <person name="Tomley F."/>
            <person name="Pain A."/>
        </authorList>
    </citation>
    <scope>NUCLEOTIDE SEQUENCE [LARGE SCALE GENOMIC DNA]</scope>
    <source>
        <strain evidence="2">Houghton</strain>
    </source>
</reference>
<dbReference type="OMA" id="WTRAREM"/>
<sequence length="965" mass="106182">MLHRATAVNGWVTQRNFGFKASTRSSTNLLFPLPAGAFISLLWKTLFLLQTVAILATGEAPVETPGENRGETPGETESTASTESLSTETKAALSLSVSTSPELDVAVGELRDDFNNLVDAYPFLSATALEAFTSVAKDVTENLQALQKGEKEVNINTLAHEAPSWMVFQLKELAVTEHVLKSVTVHQYENILDQEKARRKLKEEGHSSPSQRHLCAALPWPEKEITSADRDAAGYDLSPEDLDRVGEARLNQLSNLKDKLSAGGRPVDYYGAVEWMACPVVAHTFMSTYMENSRDFTGVEEPPRGLTITKRWLEGPQFQRTLQDLMDNQRIWATTSPIVAAVWILKASATQRLRGMAPTQVKRKKAFGLSGLCSKKCERLFAVSLSPERPERPKDTVTADVLRLFLFHHLRLVQLAEASLERTFAALLLETSDVCGISDGSVTCSEAKQLVAAPVDPEDPQFAVPDFLRQLDQPRKEAEPWAALHPTTKRKRQTTCILEAFAVKGGHLGKRLQALKAIQAFEATIASMASEKQGPKALANPYLLCQTLWTRAREMHAGSNAFARKAEQWKQGGDSLGAVLLALFQSQPKWRLPRSYAPLTSVCMQTAGFLHSIVEEYAEKEGLFRSLGRSVLRVGSAVVKRLAGKKQRVARKPSDWVNLELTMQPASGASLAAYRGALEVIYALATEARKLFLEPAVEAPHSLKEFVGILMGLWTQRQLPSFSFASNDISVARKTFLLAAILHEKGHIGYAVDIVMEAAGRLPGARAIDFGRVSYLGNFEYELTGAVVSLRKRGQVPLTRANLEDFFIEIAAGSADPVDMIRVAVDLAHTLLASQISQKGSRVLSGVAIMQTEASLRFHCAGLQQYIIGVAKSDLAKETPEAYQDYLNALFATAHVARISQVDVKSRKRVAKQPVHLQLSCPFMSSYINEAKRKERQAVISLSAIHTKTPLDTKLLFVFAEGNPK</sequence>
<feature type="region of interest" description="Disordered" evidence="1">
    <location>
        <begin position="61"/>
        <end position="85"/>
    </location>
</feature>
<dbReference type="OrthoDB" id="330603at2759"/>
<name>U6KWN5_EIMTE</name>
<dbReference type="RefSeq" id="XP_013233136.1">
    <property type="nucleotide sequence ID" value="XM_013377682.1"/>
</dbReference>
<feature type="compositionally biased region" description="Low complexity" evidence="1">
    <location>
        <begin position="73"/>
        <end position="85"/>
    </location>
</feature>
<organism evidence="2 3">
    <name type="scientific">Eimeria tenella</name>
    <name type="common">Coccidian parasite</name>
    <dbReference type="NCBI Taxonomy" id="5802"/>
    <lineage>
        <taxon>Eukaryota</taxon>
        <taxon>Sar</taxon>
        <taxon>Alveolata</taxon>
        <taxon>Apicomplexa</taxon>
        <taxon>Conoidasida</taxon>
        <taxon>Coccidia</taxon>
        <taxon>Eucoccidiorida</taxon>
        <taxon>Eimeriorina</taxon>
        <taxon>Eimeriidae</taxon>
        <taxon>Eimeria</taxon>
    </lineage>
</organism>